<dbReference type="Gene3D" id="3.10.130.10">
    <property type="entry name" value="Ribonuclease A-like domain"/>
    <property type="match status" value="1"/>
</dbReference>
<evidence type="ECO:0000256" key="6">
    <source>
        <dbReference type="ARBA" id="ARBA00022729"/>
    </source>
</evidence>
<dbReference type="GeneID" id="102384174"/>
<dbReference type="CDD" id="cd06265">
    <property type="entry name" value="RNase_A_canonical"/>
    <property type="match status" value="1"/>
</dbReference>
<evidence type="ECO:0000256" key="5">
    <source>
        <dbReference type="ARBA" id="ARBA00022722"/>
    </source>
</evidence>
<dbReference type="OrthoDB" id="8573660at2759"/>
<proteinExistence type="inferred from homology"/>
<gene>
    <name evidence="14" type="primary">LOC102384174</name>
</gene>
<evidence type="ECO:0000256" key="10">
    <source>
        <dbReference type="ARBA" id="ARBA00023242"/>
    </source>
</evidence>
<dbReference type="GO" id="GO:0003676">
    <property type="term" value="F:nucleic acid binding"/>
    <property type="evidence" value="ECO:0007669"/>
    <property type="project" value="InterPro"/>
</dbReference>
<dbReference type="InterPro" id="IPR023411">
    <property type="entry name" value="RNaseA_AS"/>
</dbReference>
<dbReference type="PANTHER" id="PTHR11437:SF60">
    <property type="entry name" value="ANGIOGENIN"/>
    <property type="match status" value="1"/>
</dbReference>
<organism evidence="13 14">
    <name type="scientific">Alligator sinensis</name>
    <name type="common">Chinese alligator</name>
    <dbReference type="NCBI Taxonomy" id="38654"/>
    <lineage>
        <taxon>Eukaryota</taxon>
        <taxon>Metazoa</taxon>
        <taxon>Chordata</taxon>
        <taxon>Craniata</taxon>
        <taxon>Vertebrata</taxon>
        <taxon>Euteleostomi</taxon>
        <taxon>Archelosauria</taxon>
        <taxon>Archosauria</taxon>
        <taxon>Crocodylia</taxon>
        <taxon>Alligatoridae</taxon>
        <taxon>Alligatorinae</taxon>
        <taxon>Alligator</taxon>
    </lineage>
</organism>
<evidence type="ECO:0000256" key="8">
    <source>
        <dbReference type="ARBA" id="ARBA00022801"/>
    </source>
</evidence>
<evidence type="ECO:0000256" key="1">
    <source>
        <dbReference type="ARBA" id="ARBA00004604"/>
    </source>
</evidence>
<keyword evidence="8 11" id="KW-0378">Hydrolase</keyword>
<dbReference type="PANTHER" id="PTHR11437">
    <property type="entry name" value="RIBONUCLEASE"/>
    <property type="match status" value="1"/>
</dbReference>
<sequence>MMQTGTLVVLWALAGSALLLVVSANQEQYERFLLQHVDANPSGRDDKYCNDRMRYMLRRDHRENNREGPIICKTTNTFIHENTNDIRAVCAEEDIGGGLHKSRRSFQITTCKAHGNKSLQNCRYRATRSYRDIVIGCDEEGFPVHLDETRIRVRRGGGASGSS</sequence>
<feature type="chain" id="PRO_5010397120" evidence="11">
    <location>
        <begin position="25"/>
        <end position="163"/>
    </location>
</feature>
<dbReference type="GO" id="GO:0005615">
    <property type="term" value="C:extracellular space"/>
    <property type="evidence" value="ECO:0007669"/>
    <property type="project" value="TreeGrafter"/>
</dbReference>
<dbReference type="GO" id="GO:0045087">
    <property type="term" value="P:innate immune response"/>
    <property type="evidence" value="ECO:0007669"/>
    <property type="project" value="TreeGrafter"/>
</dbReference>
<name>A0A1U7SDC1_ALLSI</name>
<evidence type="ECO:0000256" key="3">
    <source>
        <dbReference type="ARBA" id="ARBA00005600"/>
    </source>
</evidence>
<dbReference type="GO" id="GO:0004519">
    <property type="term" value="F:endonuclease activity"/>
    <property type="evidence" value="ECO:0007669"/>
    <property type="project" value="UniProtKB-KW"/>
</dbReference>
<dbReference type="AlphaFoldDB" id="A0A1U7SDC1"/>
<comment type="similarity">
    <text evidence="3 11">Belongs to the pancreatic ribonuclease family.</text>
</comment>
<keyword evidence="6 11" id="KW-0732">Signal</keyword>
<keyword evidence="10" id="KW-0539">Nucleus</keyword>
<dbReference type="InParanoid" id="A0A1U7SDC1"/>
<keyword evidence="9" id="KW-1015">Disulfide bond</keyword>
<keyword evidence="7 11" id="KW-0255">Endonuclease</keyword>
<accession>A0A1U7SDC1</accession>
<keyword evidence="5 11" id="KW-0540">Nuclease</keyword>
<dbReference type="GO" id="GO:0016787">
    <property type="term" value="F:hydrolase activity"/>
    <property type="evidence" value="ECO:0007669"/>
    <property type="project" value="UniProtKB-KW"/>
</dbReference>
<evidence type="ECO:0000256" key="7">
    <source>
        <dbReference type="ARBA" id="ARBA00022759"/>
    </source>
</evidence>
<dbReference type="STRING" id="38654.A0A1U7SDC1"/>
<reference evidence="14" key="1">
    <citation type="submission" date="2025-08" db="UniProtKB">
        <authorList>
            <consortium name="RefSeq"/>
        </authorList>
    </citation>
    <scope>IDENTIFICATION</scope>
</reference>
<dbReference type="eggNOG" id="ENOG502S9Q1">
    <property type="taxonomic scope" value="Eukaryota"/>
</dbReference>
<evidence type="ECO:0000259" key="12">
    <source>
        <dbReference type="SMART" id="SM00092"/>
    </source>
</evidence>
<dbReference type="KEGG" id="asn:102384174"/>
<dbReference type="Proteomes" id="UP000189705">
    <property type="component" value="Unplaced"/>
</dbReference>
<dbReference type="GO" id="GO:0050830">
    <property type="term" value="P:defense response to Gram-positive bacterium"/>
    <property type="evidence" value="ECO:0007669"/>
    <property type="project" value="TreeGrafter"/>
</dbReference>
<protein>
    <submittedName>
        <fullName evidence="14">Angiogenin-2-like</fullName>
    </submittedName>
</protein>
<dbReference type="GO" id="GO:0061844">
    <property type="term" value="P:antimicrobial humoral immune response mediated by antimicrobial peptide"/>
    <property type="evidence" value="ECO:0007669"/>
    <property type="project" value="TreeGrafter"/>
</dbReference>
<evidence type="ECO:0000256" key="11">
    <source>
        <dbReference type="RuleBase" id="RU000651"/>
    </source>
</evidence>
<dbReference type="GO" id="GO:0001525">
    <property type="term" value="P:angiogenesis"/>
    <property type="evidence" value="ECO:0007669"/>
    <property type="project" value="TreeGrafter"/>
</dbReference>
<comment type="subcellular location">
    <subcellularLocation>
        <location evidence="1">Nucleus</location>
        <location evidence="1">Nucleolus</location>
    </subcellularLocation>
    <subcellularLocation>
        <location evidence="2">Secreted</location>
    </subcellularLocation>
</comment>
<dbReference type="PROSITE" id="PS00127">
    <property type="entry name" value="RNASE_PANCREATIC"/>
    <property type="match status" value="1"/>
</dbReference>
<keyword evidence="13" id="KW-1185">Reference proteome</keyword>
<dbReference type="GO" id="GO:0005730">
    <property type="term" value="C:nucleolus"/>
    <property type="evidence" value="ECO:0007669"/>
    <property type="project" value="UniProtKB-SubCell"/>
</dbReference>
<dbReference type="Pfam" id="PF00074">
    <property type="entry name" value="RnaseA"/>
    <property type="match status" value="1"/>
</dbReference>
<dbReference type="InterPro" id="IPR001427">
    <property type="entry name" value="RNaseA"/>
</dbReference>
<feature type="domain" description="Ribonuclease A-domain" evidence="12">
    <location>
        <begin position="25"/>
        <end position="150"/>
    </location>
</feature>
<feature type="signal peptide" evidence="11">
    <location>
        <begin position="1"/>
        <end position="24"/>
    </location>
</feature>
<evidence type="ECO:0000256" key="9">
    <source>
        <dbReference type="ARBA" id="ARBA00023157"/>
    </source>
</evidence>
<dbReference type="InterPro" id="IPR023412">
    <property type="entry name" value="RNaseA_domain"/>
</dbReference>
<dbReference type="GO" id="GO:0019731">
    <property type="term" value="P:antibacterial humoral response"/>
    <property type="evidence" value="ECO:0007669"/>
    <property type="project" value="TreeGrafter"/>
</dbReference>
<evidence type="ECO:0000256" key="2">
    <source>
        <dbReference type="ARBA" id="ARBA00004613"/>
    </source>
</evidence>
<evidence type="ECO:0000313" key="13">
    <source>
        <dbReference type="Proteomes" id="UP000189705"/>
    </source>
</evidence>
<keyword evidence="4" id="KW-0964">Secreted</keyword>
<dbReference type="InterPro" id="IPR036816">
    <property type="entry name" value="RNaseA-like_dom_sf"/>
</dbReference>
<dbReference type="GO" id="GO:0004540">
    <property type="term" value="F:RNA nuclease activity"/>
    <property type="evidence" value="ECO:0007669"/>
    <property type="project" value="TreeGrafter"/>
</dbReference>
<dbReference type="RefSeq" id="XP_006039390.1">
    <property type="nucleotide sequence ID" value="XM_006039328.3"/>
</dbReference>
<evidence type="ECO:0000256" key="4">
    <source>
        <dbReference type="ARBA" id="ARBA00022525"/>
    </source>
</evidence>
<dbReference type="SMART" id="SM00092">
    <property type="entry name" value="RNAse_Pc"/>
    <property type="match status" value="1"/>
</dbReference>
<dbReference type="SUPFAM" id="SSF54076">
    <property type="entry name" value="RNase A-like"/>
    <property type="match status" value="1"/>
</dbReference>
<dbReference type="PRINTS" id="PR00794">
    <property type="entry name" value="RIBONUCLEASE"/>
</dbReference>
<evidence type="ECO:0000313" key="14">
    <source>
        <dbReference type="RefSeq" id="XP_006039390.1"/>
    </source>
</evidence>